<comment type="similarity">
    <text evidence="1">Belongs to the arylamine N-acetyltransferase family.</text>
</comment>
<evidence type="ECO:0000313" key="2">
    <source>
        <dbReference type="EMBL" id="CAA7270306.1"/>
    </source>
</evidence>
<sequence length="376" mass="41773">MFIGNAFNCYPFTMPAEIRRGILQDGAWIKKVPSYYTSTQAAQFLACMGLDLGINENDIASGSASTSLRSLTLIVKHFLLTFPWENTVMHYTPGHLMDVTPEGIFKRMITEKTGGSYCFGMNSLLFGMLRALGFRAYSGAARVNEGSPGGPLEYSTLSHHIIFVQPEAGSNRTYIVDVGFGSGLMRPMLLSNEEDNVIFGLNSFENHRLTRKPTPNSNISASIETSASSGVPTEIKWNLEVLHQKKDDRDVAWRVLYSFTEDEFHLKDFQAASFAVSMMPVPRGLFWNNIVCTKTFVLEEDHADRGMSDTSIRSGEEMYRLVMVGKEVKKHIGGETEIIKTLGTELERVRALRESFGIDLRGDDVVHIGGRASALG</sequence>
<dbReference type="InterPro" id="IPR053710">
    <property type="entry name" value="Arylamine_NAT_domain_sf"/>
</dbReference>
<accession>A0A8S0X0I4</accession>
<keyword evidence="3" id="KW-1185">Reference proteome</keyword>
<evidence type="ECO:0000313" key="3">
    <source>
        <dbReference type="Proteomes" id="UP000467700"/>
    </source>
</evidence>
<name>A0A8S0X0I4_CYCAE</name>
<dbReference type="Gene3D" id="3.30.2140.20">
    <property type="match status" value="1"/>
</dbReference>
<reference evidence="2 3" key="1">
    <citation type="submission" date="2020-01" db="EMBL/GenBank/DDBJ databases">
        <authorList>
            <person name="Gupta K D."/>
        </authorList>
    </citation>
    <scope>NUCLEOTIDE SEQUENCE [LARGE SCALE GENOMIC DNA]</scope>
</reference>
<evidence type="ECO:0008006" key="4">
    <source>
        <dbReference type="Google" id="ProtNLM"/>
    </source>
</evidence>
<proteinExistence type="inferred from homology"/>
<dbReference type="InterPro" id="IPR038765">
    <property type="entry name" value="Papain-like_cys_pep_sf"/>
</dbReference>
<dbReference type="Proteomes" id="UP000467700">
    <property type="component" value="Unassembled WGS sequence"/>
</dbReference>
<dbReference type="PANTHER" id="PTHR11786:SF0">
    <property type="entry name" value="ARYLAMINE N-ACETYLTRANSFERASE 4-RELATED"/>
    <property type="match status" value="1"/>
</dbReference>
<dbReference type="SUPFAM" id="SSF54001">
    <property type="entry name" value="Cysteine proteinases"/>
    <property type="match status" value="1"/>
</dbReference>
<dbReference type="EMBL" id="CACVBS010000090">
    <property type="protein sequence ID" value="CAA7270306.1"/>
    <property type="molecule type" value="Genomic_DNA"/>
</dbReference>
<evidence type="ECO:0000256" key="1">
    <source>
        <dbReference type="ARBA" id="ARBA00006547"/>
    </source>
</evidence>
<organism evidence="2 3">
    <name type="scientific">Cyclocybe aegerita</name>
    <name type="common">Black poplar mushroom</name>
    <name type="synonym">Agrocybe aegerita</name>
    <dbReference type="NCBI Taxonomy" id="1973307"/>
    <lineage>
        <taxon>Eukaryota</taxon>
        <taxon>Fungi</taxon>
        <taxon>Dikarya</taxon>
        <taxon>Basidiomycota</taxon>
        <taxon>Agaricomycotina</taxon>
        <taxon>Agaricomycetes</taxon>
        <taxon>Agaricomycetidae</taxon>
        <taxon>Agaricales</taxon>
        <taxon>Agaricineae</taxon>
        <taxon>Bolbitiaceae</taxon>
        <taxon>Cyclocybe</taxon>
    </lineage>
</organism>
<comment type="caution">
    <text evidence="2">The sequence shown here is derived from an EMBL/GenBank/DDBJ whole genome shotgun (WGS) entry which is preliminary data.</text>
</comment>
<gene>
    <name evidence="2" type="ORF">AAE3_LOCUS12671</name>
</gene>
<dbReference type="OrthoDB" id="10260017at2759"/>
<dbReference type="InterPro" id="IPR001447">
    <property type="entry name" value="Arylamine_N-AcTrfase"/>
</dbReference>
<dbReference type="GO" id="GO:0016407">
    <property type="term" value="F:acetyltransferase activity"/>
    <property type="evidence" value="ECO:0007669"/>
    <property type="project" value="InterPro"/>
</dbReference>
<protein>
    <recommendedName>
        <fullName evidence="4">Arylamine N-acetyltransferase</fullName>
    </recommendedName>
</protein>
<dbReference type="AlphaFoldDB" id="A0A8S0X0I4"/>
<dbReference type="PANTHER" id="PTHR11786">
    <property type="entry name" value="N-HYDROXYARYLAMINE O-ACETYLTRANSFERASE"/>
    <property type="match status" value="1"/>
</dbReference>
<dbReference type="Pfam" id="PF00797">
    <property type="entry name" value="Acetyltransf_2"/>
    <property type="match status" value="1"/>
</dbReference>